<dbReference type="Proteomes" id="UP000177791">
    <property type="component" value="Unassembled WGS sequence"/>
</dbReference>
<evidence type="ECO:0000313" key="1">
    <source>
        <dbReference type="EMBL" id="OGX88579.1"/>
    </source>
</evidence>
<sequence>MWDSRTSYLHQMVDAIDYFAKQLHEPNRRVRDKGAHRYFGRLAPINLLVKQQLPETWMV</sequence>
<organism evidence="1 2">
    <name type="scientific">Hymenobacter glacialis</name>
    <dbReference type="NCBI Taxonomy" id="1908236"/>
    <lineage>
        <taxon>Bacteria</taxon>
        <taxon>Pseudomonadati</taxon>
        <taxon>Bacteroidota</taxon>
        <taxon>Cytophagia</taxon>
        <taxon>Cytophagales</taxon>
        <taxon>Hymenobacteraceae</taxon>
        <taxon>Hymenobacter</taxon>
    </lineage>
</organism>
<keyword evidence="2" id="KW-1185">Reference proteome</keyword>
<dbReference type="EMBL" id="MDZC01000015">
    <property type="protein sequence ID" value="OGX88579.1"/>
    <property type="molecule type" value="Genomic_DNA"/>
</dbReference>
<name>A0A1G1TCG8_9BACT</name>
<reference evidence="1 2" key="1">
    <citation type="submission" date="2016-08" db="EMBL/GenBank/DDBJ databases">
        <title>Hymenobacter coccineus sp. nov., Hymenobacter lapidarius sp. nov. and Hymenobacter glacialis sp. nov., isolated from Antarctic soil.</title>
        <authorList>
            <person name="Sedlacek I."/>
            <person name="Kralova S."/>
            <person name="Kyrova K."/>
            <person name="Maslanova I."/>
            <person name="Stankova E."/>
            <person name="Vrbovska V."/>
            <person name="Nemec M."/>
            <person name="Bartak M."/>
            <person name="Svec P."/>
            <person name="Busse H.-J."/>
            <person name="Pantucek R."/>
        </authorList>
    </citation>
    <scope>NUCLEOTIDE SEQUENCE [LARGE SCALE GENOMIC DNA]</scope>
    <source>
        <strain evidence="1 2">CCM 8648</strain>
    </source>
</reference>
<proteinExistence type="predicted"/>
<comment type="caution">
    <text evidence="1">The sequence shown here is derived from an EMBL/GenBank/DDBJ whole genome shotgun (WGS) entry which is preliminary data.</text>
</comment>
<accession>A0A1G1TCG8</accession>
<gene>
    <name evidence="1" type="ORF">BEN48_09390</name>
</gene>
<dbReference type="AlphaFoldDB" id="A0A1G1TCG8"/>
<protein>
    <submittedName>
        <fullName evidence="1">Uncharacterized protein</fullName>
    </submittedName>
</protein>
<evidence type="ECO:0000313" key="2">
    <source>
        <dbReference type="Proteomes" id="UP000177791"/>
    </source>
</evidence>